<proteinExistence type="inferred from homology"/>
<keyword evidence="2" id="KW-0813">Transport</keyword>
<dbReference type="FunFam" id="1.10.3730.20:FF:000001">
    <property type="entry name" value="Quaternary ammonium compound resistance transporter SugE"/>
    <property type="match status" value="1"/>
</dbReference>
<keyword evidence="4 7" id="KW-0812">Transmembrane</keyword>
<dbReference type="EMBL" id="RJKE01000001">
    <property type="protein sequence ID" value="ROO82712.1"/>
    <property type="molecule type" value="Genomic_DNA"/>
</dbReference>
<evidence type="ECO:0000313" key="9">
    <source>
        <dbReference type="EMBL" id="ROO82712.1"/>
    </source>
</evidence>
<sequence>MAWILLVFAGALEVAWATTLPATQGLTRLWPTTAFVAMLAASMYALSLATRTIPLGTAYAVWVGIGALGTAVVGIAWHGDPATLPRLLFLALLVVAVLGLKATSGH</sequence>
<evidence type="ECO:0000256" key="4">
    <source>
        <dbReference type="ARBA" id="ARBA00022692"/>
    </source>
</evidence>
<comment type="caution">
    <text evidence="9">The sequence shown here is derived from an EMBL/GenBank/DDBJ whole genome shotgun (WGS) entry which is preliminary data.</text>
</comment>
<evidence type="ECO:0000256" key="1">
    <source>
        <dbReference type="ARBA" id="ARBA00004651"/>
    </source>
</evidence>
<feature type="transmembrane region" description="Helical" evidence="8">
    <location>
        <begin position="58"/>
        <end position="77"/>
    </location>
</feature>
<dbReference type="Gene3D" id="1.10.3730.20">
    <property type="match status" value="1"/>
</dbReference>
<dbReference type="AlphaFoldDB" id="A0A3N1CN29"/>
<evidence type="ECO:0000256" key="6">
    <source>
        <dbReference type="ARBA" id="ARBA00023136"/>
    </source>
</evidence>
<keyword evidence="6 8" id="KW-0472">Membrane</keyword>
<dbReference type="PANTHER" id="PTHR30561:SF0">
    <property type="entry name" value="GUANIDINIUM EXPORTER"/>
    <property type="match status" value="1"/>
</dbReference>
<dbReference type="Pfam" id="PF00893">
    <property type="entry name" value="Multi_Drug_Res"/>
    <property type="match status" value="1"/>
</dbReference>
<evidence type="ECO:0000256" key="2">
    <source>
        <dbReference type="ARBA" id="ARBA00022448"/>
    </source>
</evidence>
<reference evidence="9 10" key="1">
    <citation type="submission" date="2018-11" db="EMBL/GenBank/DDBJ databases">
        <title>Sequencing the genomes of 1000 actinobacteria strains.</title>
        <authorList>
            <person name="Klenk H.-P."/>
        </authorList>
    </citation>
    <scope>NUCLEOTIDE SEQUENCE [LARGE SCALE GENOMIC DNA]</scope>
    <source>
        <strain evidence="9 10">DSM 44254</strain>
    </source>
</reference>
<keyword evidence="10" id="KW-1185">Reference proteome</keyword>
<dbReference type="InterPro" id="IPR037185">
    <property type="entry name" value="EmrE-like"/>
</dbReference>
<dbReference type="InterPro" id="IPR045324">
    <property type="entry name" value="Small_multidrug_res"/>
</dbReference>
<evidence type="ECO:0000256" key="5">
    <source>
        <dbReference type="ARBA" id="ARBA00022989"/>
    </source>
</evidence>
<feature type="transmembrane region" description="Helical" evidence="8">
    <location>
        <begin position="27"/>
        <end position="46"/>
    </location>
</feature>
<dbReference type="InterPro" id="IPR000390">
    <property type="entry name" value="Small_drug/metabolite_transptr"/>
</dbReference>
<dbReference type="Proteomes" id="UP000272400">
    <property type="component" value="Unassembled WGS sequence"/>
</dbReference>
<dbReference type="SUPFAM" id="SSF103481">
    <property type="entry name" value="Multidrug resistance efflux transporter EmrE"/>
    <property type="match status" value="1"/>
</dbReference>
<evidence type="ECO:0000256" key="8">
    <source>
        <dbReference type="SAM" id="Phobius"/>
    </source>
</evidence>
<dbReference type="OrthoDB" id="21828at2"/>
<dbReference type="RefSeq" id="WP_123661697.1">
    <property type="nucleotide sequence ID" value="NZ_RJKE01000001.1"/>
</dbReference>
<dbReference type="GO" id="GO:0005886">
    <property type="term" value="C:plasma membrane"/>
    <property type="evidence" value="ECO:0007669"/>
    <property type="project" value="UniProtKB-SubCell"/>
</dbReference>
<evidence type="ECO:0000256" key="7">
    <source>
        <dbReference type="RuleBase" id="RU003942"/>
    </source>
</evidence>
<comment type="similarity">
    <text evidence="7">Belongs to the drug/metabolite transporter (DMT) superfamily. Small multidrug resistance (SMR) (TC 2.A.7.1) family.</text>
</comment>
<keyword evidence="5 8" id="KW-1133">Transmembrane helix</keyword>
<feature type="transmembrane region" description="Helical" evidence="8">
    <location>
        <begin position="83"/>
        <end position="100"/>
    </location>
</feature>
<organism evidence="9 10">
    <name type="scientific">Actinocorallia herbida</name>
    <dbReference type="NCBI Taxonomy" id="58109"/>
    <lineage>
        <taxon>Bacteria</taxon>
        <taxon>Bacillati</taxon>
        <taxon>Actinomycetota</taxon>
        <taxon>Actinomycetes</taxon>
        <taxon>Streptosporangiales</taxon>
        <taxon>Thermomonosporaceae</taxon>
        <taxon>Actinocorallia</taxon>
    </lineage>
</organism>
<keyword evidence="3" id="KW-1003">Cell membrane</keyword>
<dbReference type="PANTHER" id="PTHR30561">
    <property type="entry name" value="SMR FAMILY PROTON-DEPENDENT DRUG EFFLUX TRANSPORTER SUGE"/>
    <property type="match status" value="1"/>
</dbReference>
<evidence type="ECO:0000313" key="10">
    <source>
        <dbReference type="Proteomes" id="UP000272400"/>
    </source>
</evidence>
<evidence type="ECO:0000256" key="3">
    <source>
        <dbReference type="ARBA" id="ARBA00022475"/>
    </source>
</evidence>
<dbReference type="GO" id="GO:0022857">
    <property type="term" value="F:transmembrane transporter activity"/>
    <property type="evidence" value="ECO:0007669"/>
    <property type="project" value="InterPro"/>
</dbReference>
<accession>A0A3N1CN29</accession>
<gene>
    <name evidence="9" type="ORF">EDD29_0194</name>
</gene>
<comment type="subcellular location">
    <subcellularLocation>
        <location evidence="1 7">Cell membrane</location>
        <topology evidence="1 7">Multi-pass membrane protein</topology>
    </subcellularLocation>
</comment>
<protein>
    <submittedName>
        <fullName evidence="9">Quaternary ammonium compound-resistance protein SugE</fullName>
    </submittedName>
</protein>
<name>A0A3N1CN29_9ACTN</name>